<evidence type="ECO:0000256" key="9">
    <source>
        <dbReference type="ARBA" id="ARBA00022692"/>
    </source>
</evidence>
<evidence type="ECO:0000256" key="19">
    <source>
        <dbReference type="ARBA" id="ARBA00039107"/>
    </source>
</evidence>
<evidence type="ECO:0000256" key="25">
    <source>
        <dbReference type="ARBA" id="ARBA00042682"/>
    </source>
</evidence>
<dbReference type="GO" id="GO:0006629">
    <property type="term" value="P:lipid metabolic process"/>
    <property type="evidence" value="ECO:0007669"/>
    <property type="project" value="UniProtKB-KW"/>
</dbReference>
<dbReference type="GO" id="GO:0047288">
    <property type="term" value="F:beta-D-galactosyl-(1-&gt;3)-N-acetyl-beta-D-galactosaminide alpha-2,3- sialyltransferase"/>
    <property type="evidence" value="ECO:0007669"/>
    <property type="project" value="UniProtKB-EC"/>
</dbReference>
<evidence type="ECO:0000313" key="41">
    <source>
        <dbReference type="Proteomes" id="UP000472263"/>
    </source>
</evidence>
<evidence type="ECO:0000256" key="33">
    <source>
        <dbReference type="ARBA" id="ARBA00062545"/>
    </source>
</evidence>
<organism evidence="40 41">
    <name type="scientific">Myripristis murdjan</name>
    <name type="common">pinecone soldierfish</name>
    <dbReference type="NCBI Taxonomy" id="586833"/>
    <lineage>
        <taxon>Eukaryota</taxon>
        <taxon>Metazoa</taxon>
        <taxon>Chordata</taxon>
        <taxon>Craniata</taxon>
        <taxon>Vertebrata</taxon>
        <taxon>Euteleostomi</taxon>
        <taxon>Actinopterygii</taxon>
        <taxon>Neopterygii</taxon>
        <taxon>Teleostei</taxon>
        <taxon>Neoteleostei</taxon>
        <taxon>Acanthomorphata</taxon>
        <taxon>Holocentriformes</taxon>
        <taxon>Holocentridae</taxon>
        <taxon>Myripristis</taxon>
    </lineage>
</organism>
<evidence type="ECO:0000256" key="11">
    <source>
        <dbReference type="ARBA" id="ARBA00022989"/>
    </source>
</evidence>
<evidence type="ECO:0000256" key="38">
    <source>
        <dbReference type="PIRSR" id="PIRSR005557-2"/>
    </source>
</evidence>
<dbReference type="InterPro" id="IPR012163">
    <property type="entry name" value="Sialyl_trans"/>
</dbReference>
<keyword evidence="11" id="KW-1133">Transmembrane helix</keyword>
<evidence type="ECO:0000313" key="40">
    <source>
        <dbReference type="Ensembl" id="ENSMMDP00005014429.1"/>
    </source>
</evidence>
<dbReference type="GeneTree" id="ENSGT00940000154725"/>
<dbReference type="FunFam" id="3.90.1480.20:FF:000002">
    <property type="entry name" value="CMP-N-acetylneuraminate-beta-galactosamide- alpha-2,3-sialyltransferase 2"/>
    <property type="match status" value="1"/>
</dbReference>
<keyword evidence="9" id="KW-0812">Transmembrane</keyword>
<evidence type="ECO:0000256" key="10">
    <source>
        <dbReference type="ARBA" id="ARBA00022968"/>
    </source>
</evidence>
<keyword evidence="14" id="KW-0472">Membrane</keyword>
<evidence type="ECO:0000256" key="8">
    <source>
        <dbReference type="ARBA" id="ARBA00022679"/>
    </source>
</evidence>
<dbReference type="PANTHER" id="PTHR46032">
    <property type="entry name" value="ALPHA-2,3-SIALYLTRANSFERASE ST3GAL I ISOFORM X1"/>
    <property type="match status" value="1"/>
</dbReference>
<evidence type="ECO:0000256" key="26">
    <source>
        <dbReference type="ARBA" id="ARBA00042990"/>
    </source>
</evidence>
<comment type="pathway">
    <text evidence="4">Glycolipid biosynthesis.</text>
</comment>
<protein>
    <recommendedName>
        <fullName evidence="20">CMP-N-acetylneuraminate-beta-galactosamide-alpha-2,3-sialyltransferase 1</fullName>
        <ecNumber evidence="18">2.4.3.2</ecNumber>
        <ecNumber evidence="19">2.4.3.4</ecNumber>
    </recommendedName>
    <alternativeName>
        <fullName evidence="34">CMP-N-acetylneuraminate-beta-galactosamide-alpha-2,3-sialyltransferase 2</fullName>
    </alternativeName>
    <alternativeName>
        <fullName evidence="27">Gal-NAc6S</fullName>
    </alternativeName>
    <alternativeName>
        <fullName evidence="24">Gal-beta-1,3-GalNAc-alpha-2,3-sialyltransferase</fullName>
    </alternativeName>
    <alternativeName>
        <fullName evidence="26">Monosialoganglioside sialyltransferase</fullName>
    </alternativeName>
    <alternativeName>
        <fullName evidence="22">ST3Gal I</fullName>
    </alternativeName>
    <alternativeName>
        <fullName evidence="35">ST3Gal II</fullName>
    </alternativeName>
    <alternativeName>
        <fullName evidence="23">ST3GalA.1</fullName>
    </alternativeName>
    <alternativeName>
        <fullName evidence="36">ST3GalA.2</fullName>
    </alternativeName>
    <alternativeName>
        <fullName evidence="21">ST3O</fullName>
    </alternativeName>
    <alternativeName>
        <fullName evidence="25">Sialyltransferase 4A</fullName>
    </alternativeName>
    <alternativeName>
        <fullName evidence="37">Sialyltransferase 4B</fullName>
    </alternativeName>
</protein>
<evidence type="ECO:0000256" key="23">
    <source>
        <dbReference type="ARBA" id="ARBA00042022"/>
    </source>
</evidence>
<evidence type="ECO:0000256" key="32">
    <source>
        <dbReference type="ARBA" id="ARBA00052027"/>
    </source>
</evidence>
<dbReference type="GO" id="GO:0005576">
    <property type="term" value="C:extracellular region"/>
    <property type="evidence" value="ECO:0007669"/>
    <property type="project" value="UniProtKB-SubCell"/>
</dbReference>
<evidence type="ECO:0000256" key="18">
    <source>
        <dbReference type="ARBA" id="ARBA00039106"/>
    </source>
</evidence>
<evidence type="ECO:0000256" key="16">
    <source>
        <dbReference type="ARBA" id="ARBA00023180"/>
    </source>
</evidence>
<evidence type="ECO:0000256" key="30">
    <source>
        <dbReference type="ARBA" id="ARBA00043816"/>
    </source>
</evidence>
<dbReference type="GO" id="GO:0032580">
    <property type="term" value="C:Golgi cisterna membrane"/>
    <property type="evidence" value="ECO:0007669"/>
    <property type="project" value="UniProtKB-SubCell"/>
</dbReference>
<dbReference type="GO" id="GO:0003836">
    <property type="term" value="F:beta-galactoside (CMP) alpha-2,3-sialyltransferase activity"/>
    <property type="evidence" value="ECO:0007669"/>
    <property type="project" value="UniProtKB-EC"/>
</dbReference>
<evidence type="ECO:0000256" key="2">
    <source>
        <dbReference type="ARBA" id="ARBA00004613"/>
    </source>
</evidence>
<dbReference type="InParanoid" id="A0A667XQJ8"/>
<keyword evidence="12" id="KW-0333">Golgi apparatus</keyword>
<keyword evidence="13" id="KW-0443">Lipid metabolism</keyword>
<dbReference type="EC" id="2.4.3.4" evidence="19"/>
<reference evidence="40" key="2">
    <citation type="submission" date="2025-08" db="UniProtKB">
        <authorList>
            <consortium name="Ensembl"/>
        </authorList>
    </citation>
    <scope>IDENTIFICATION</scope>
</reference>
<dbReference type="EC" id="2.4.3.2" evidence="18"/>
<evidence type="ECO:0000256" key="36">
    <source>
        <dbReference type="ARBA" id="ARBA00081332"/>
    </source>
</evidence>
<evidence type="ECO:0000256" key="6">
    <source>
        <dbReference type="ARBA" id="ARBA00022525"/>
    </source>
</evidence>
<dbReference type="AlphaFoldDB" id="A0A667XQJ8"/>
<dbReference type="InterPro" id="IPR051757">
    <property type="entry name" value="Beta-gal_alpha2-3_sialyltrans"/>
</dbReference>
<accession>A0A667XQJ8</accession>
<keyword evidence="15" id="KW-1015">Disulfide bond</keyword>
<name>A0A667XQJ8_9TELE</name>
<evidence type="ECO:0000256" key="4">
    <source>
        <dbReference type="ARBA" id="ARBA00004934"/>
    </source>
</evidence>
<dbReference type="InterPro" id="IPR038578">
    <property type="entry name" value="GT29-like_sf"/>
</dbReference>
<evidence type="ECO:0000256" key="29">
    <source>
        <dbReference type="ARBA" id="ARBA00043773"/>
    </source>
</evidence>
<comment type="similarity">
    <text evidence="5">Belongs to the glycosyltransferase 29 family.</text>
</comment>
<keyword evidence="7" id="KW-0328">Glycosyltransferase</keyword>
<gene>
    <name evidence="40" type="primary">LOC115367308</name>
</gene>
<evidence type="ECO:0000256" key="5">
    <source>
        <dbReference type="ARBA" id="ARBA00006003"/>
    </source>
</evidence>
<keyword evidence="41" id="KW-1185">Reference proteome</keyword>
<evidence type="ECO:0000256" key="37">
    <source>
        <dbReference type="ARBA" id="ARBA00082805"/>
    </source>
</evidence>
<evidence type="ECO:0000256" key="20">
    <source>
        <dbReference type="ARBA" id="ARBA00040101"/>
    </source>
</evidence>
<evidence type="ECO:0000256" key="35">
    <source>
        <dbReference type="ARBA" id="ARBA00081228"/>
    </source>
</evidence>
<comment type="catalytic activity">
    <reaction evidence="32">
        <text>a globoside GalGb4Cer + CMP-N-acetyl-beta-neuraminate = a globoside MSGG + CMP + H(+)</text>
        <dbReference type="Rhea" id="RHEA:65372"/>
        <dbReference type="ChEBI" id="CHEBI:15378"/>
        <dbReference type="ChEBI" id="CHEBI:57812"/>
        <dbReference type="ChEBI" id="CHEBI:60377"/>
        <dbReference type="ChEBI" id="CHEBI:140623"/>
        <dbReference type="ChEBI" id="CHEBI:140691"/>
    </reaction>
    <physiologicalReaction direction="left-to-right" evidence="32">
        <dbReference type="Rhea" id="RHEA:65373"/>
    </physiologicalReaction>
</comment>
<keyword evidence="39" id="KW-0732">Signal</keyword>
<comment type="subunit">
    <text evidence="33">Homodimer; disulfide-linked. Homodimer formation occurs in the endoplasmic reticulum.</text>
</comment>
<evidence type="ECO:0000256" key="7">
    <source>
        <dbReference type="ARBA" id="ARBA00022676"/>
    </source>
</evidence>
<evidence type="ECO:0000256" key="13">
    <source>
        <dbReference type="ARBA" id="ARBA00023098"/>
    </source>
</evidence>
<proteinExistence type="inferred from homology"/>
<evidence type="ECO:0000256" key="31">
    <source>
        <dbReference type="ARBA" id="ARBA00047509"/>
    </source>
</evidence>
<comment type="catalytic activity">
    <reaction evidence="17">
        <text>a beta-D-galactosyl-(1-&gt;3)-N-acetyl-alpha-D-galactosaminyl derivative + CMP-N-acetyl-beta-neuraminate = an N-acetyl-alpha-neuraminyl-(2-&gt;3)-beta-D-galactosyl-(1-&gt;3)-N-acetyl-alpha-D-galactosaminyl derivative + CMP + H(+)</text>
        <dbReference type="Rhea" id="RHEA:21616"/>
        <dbReference type="ChEBI" id="CHEBI:15378"/>
        <dbReference type="ChEBI" id="CHEBI:57812"/>
        <dbReference type="ChEBI" id="CHEBI:60377"/>
        <dbReference type="ChEBI" id="CHEBI:133470"/>
        <dbReference type="ChEBI" id="CHEBI:139596"/>
        <dbReference type="EC" id="2.4.3.4"/>
    </reaction>
    <physiologicalReaction direction="left-to-right" evidence="17">
        <dbReference type="Rhea" id="RHEA:21617"/>
    </physiologicalReaction>
</comment>
<keyword evidence="8" id="KW-0808">Transferase</keyword>
<feature type="signal peptide" evidence="39">
    <location>
        <begin position="1"/>
        <end position="23"/>
    </location>
</feature>
<dbReference type="Gene3D" id="3.90.1480.20">
    <property type="entry name" value="Glycosyl transferase family 29"/>
    <property type="match status" value="1"/>
</dbReference>
<evidence type="ECO:0000256" key="15">
    <source>
        <dbReference type="ARBA" id="ARBA00023157"/>
    </source>
</evidence>
<comment type="subcellular location">
    <subcellularLocation>
        <location evidence="1">Golgi apparatus</location>
        <location evidence="1">Golgi stack membrane</location>
        <topology evidence="1">Single-pass type II membrane protein</topology>
    </subcellularLocation>
    <subcellularLocation>
        <location evidence="2">Secreted</location>
    </subcellularLocation>
</comment>
<keyword evidence="16" id="KW-0325">Glycoprotein</keyword>
<dbReference type="PANTHER" id="PTHR46032:SF6">
    <property type="entry name" value="CMP-N-ACETYLNEURAMINATE-BETA-GALACTOSAMIDE-ALPHA-2,3-SIALYLTRANSFERASE 1"/>
    <property type="match status" value="1"/>
</dbReference>
<feature type="chain" id="PRO_5025670148" description="CMP-N-acetylneuraminate-beta-galactosamide-alpha-2,3-sialyltransferase 1" evidence="39">
    <location>
        <begin position="24"/>
        <end position="326"/>
    </location>
</feature>
<evidence type="ECO:0000256" key="1">
    <source>
        <dbReference type="ARBA" id="ARBA00004447"/>
    </source>
</evidence>
<reference evidence="40" key="3">
    <citation type="submission" date="2025-09" db="UniProtKB">
        <authorList>
            <consortium name="Ensembl"/>
        </authorList>
    </citation>
    <scope>IDENTIFICATION</scope>
</reference>
<keyword evidence="6" id="KW-0964">Secreted</keyword>
<evidence type="ECO:0000256" key="28">
    <source>
        <dbReference type="ARBA" id="ARBA00043673"/>
    </source>
</evidence>
<dbReference type="GO" id="GO:0097503">
    <property type="term" value="P:sialylation"/>
    <property type="evidence" value="ECO:0007669"/>
    <property type="project" value="TreeGrafter"/>
</dbReference>
<evidence type="ECO:0000256" key="3">
    <source>
        <dbReference type="ARBA" id="ARBA00004922"/>
    </source>
</evidence>
<comment type="catalytic activity">
    <reaction evidence="31">
        <text>ganglioside GM1 (d18:1(4E)/18:0) + CMP-N-acetyl-beta-neuraminate = ganglioside GD1a (18:1(4E)/18:0) + CMP + H(+)</text>
        <dbReference type="Rhea" id="RHEA:48248"/>
        <dbReference type="ChEBI" id="CHEBI:15378"/>
        <dbReference type="ChEBI" id="CHEBI:57812"/>
        <dbReference type="ChEBI" id="CHEBI:60377"/>
        <dbReference type="ChEBI" id="CHEBI:73110"/>
        <dbReference type="ChEBI" id="CHEBI:90153"/>
    </reaction>
    <physiologicalReaction direction="left-to-right" evidence="31">
        <dbReference type="Rhea" id="RHEA:48249"/>
    </physiologicalReaction>
</comment>
<evidence type="ECO:0000256" key="22">
    <source>
        <dbReference type="ARBA" id="ARBA00041997"/>
    </source>
</evidence>
<dbReference type="InterPro" id="IPR001675">
    <property type="entry name" value="Glyco_trans_29"/>
</dbReference>
<dbReference type="PIRSF" id="PIRSF005557">
    <property type="entry name" value="Sialyl_trans"/>
    <property type="match status" value="1"/>
</dbReference>
<comment type="catalytic activity">
    <reaction evidence="29">
        <text>a ganglioside GM1 (d18:1(4E)) + CMP-N-acetyl-beta-neuraminate = a ganglioside GD1a (d18:1(4E)) + CMP + H(+)</text>
        <dbReference type="Rhea" id="RHEA:18021"/>
        <dbReference type="ChEBI" id="CHEBI:15378"/>
        <dbReference type="ChEBI" id="CHEBI:57812"/>
        <dbReference type="ChEBI" id="CHEBI:60377"/>
        <dbReference type="ChEBI" id="CHEBI:77709"/>
        <dbReference type="ChEBI" id="CHEBI:78445"/>
        <dbReference type="EC" id="2.4.3.2"/>
    </reaction>
    <physiologicalReaction direction="left-to-right" evidence="29">
        <dbReference type="Rhea" id="RHEA:18022"/>
    </physiologicalReaction>
</comment>
<dbReference type="Ensembl" id="ENSMMDT00005014829.1">
    <property type="protein sequence ID" value="ENSMMDP00005014429.1"/>
    <property type="gene ID" value="ENSMMDG00005007363.1"/>
</dbReference>
<evidence type="ECO:0000256" key="39">
    <source>
        <dbReference type="SAM" id="SignalP"/>
    </source>
</evidence>
<keyword evidence="10" id="KW-0735">Signal-anchor</keyword>
<comment type="pathway">
    <text evidence="3">Protein modification; protein glycosylation.</text>
</comment>
<evidence type="ECO:0000256" key="34">
    <source>
        <dbReference type="ARBA" id="ARBA00072809"/>
    </source>
</evidence>
<evidence type="ECO:0000256" key="21">
    <source>
        <dbReference type="ARBA" id="ARBA00041507"/>
    </source>
</evidence>
<dbReference type="Pfam" id="PF00777">
    <property type="entry name" value="Glyco_transf_29"/>
    <property type="match status" value="1"/>
</dbReference>
<evidence type="ECO:0000256" key="27">
    <source>
        <dbReference type="ARBA" id="ARBA00042991"/>
    </source>
</evidence>
<evidence type="ECO:0000256" key="12">
    <source>
        <dbReference type="ARBA" id="ARBA00023034"/>
    </source>
</evidence>
<sequence>MLSTKCKVFILALCVSVVCVVLNRETYSGLSQTLLEYTSPPLDSRVCACQKCLSEESDPWFTKNFNQSVQPFLTKKYSTPENAFNWWKRLQHDGSSFTSYTEVVDKLFEIIPDKDHNTQPRPDKCRSCAVVGNSRNLRGSHYGALIDSHDIIIRINRGPTQGYETDVGARTTHRVMYPESAMDLGNTTHLVLFPFKTMDLRWLVSVLTTGTFTMKSYTAVTAKIKANKDLVMVLSPAFIKYIHEVWLDNPAHTYPSTGFMTVVLSLHMCDEVSVFGFGVDRDGNWSHYFEELRNKNLKTGPHHGQDEYKVIQQLSDLHKIQMHKGW</sequence>
<comment type="catalytic activity">
    <reaction evidence="28">
        <text>a ganglioside GA1 (d18:1(4E)) + CMP-N-acetyl-beta-neuraminate = a ganglioside GM1b (d18:1(4E)) + CMP + H(+)</text>
        <dbReference type="Rhea" id="RHEA:47560"/>
        <dbReference type="ChEBI" id="CHEBI:15378"/>
        <dbReference type="ChEBI" id="CHEBI:27938"/>
        <dbReference type="ChEBI" id="CHEBI:57812"/>
        <dbReference type="ChEBI" id="CHEBI:60377"/>
        <dbReference type="ChEBI" id="CHEBI:78568"/>
    </reaction>
    <physiologicalReaction direction="left-to-right" evidence="28">
        <dbReference type="Rhea" id="RHEA:47561"/>
    </physiologicalReaction>
</comment>
<evidence type="ECO:0000256" key="14">
    <source>
        <dbReference type="ARBA" id="ARBA00023136"/>
    </source>
</evidence>
<comment type="catalytic activity">
    <reaction evidence="30">
        <text>a ganglioside GA1 + CMP-N-acetyl-beta-neuraminate = a ganglioside GM1b + CMP + H(+)</text>
        <dbReference type="Rhea" id="RHEA:48244"/>
        <dbReference type="ChEBI" id="CHEBI:15378"/>
        <dbReference type="ChEBI" id="CHEBI:57812"/>
        <dbReference type="ChEBI" id="CHEBI:60377"/>
        <dbReference type="ChEBI" id="CHEBI:88069"/>
        <dbReference type="ChEBI" id="CHEBI:90151"/>
    </reaction>
    <physiologicalReaction direction="left-to-right" evidence="30">
        <dbReference type="Rhea" id="RHEA:48245"/>
    </physiologicalReaction>
</comment>
<evidence type="ECO:0000256" key="24">
    <source>
        <dbReference type="ARBA" id="ARBA00042448"/>
    </source>
</evidence>
<evidence type="ECO:0000256" key="17">
    <source>
        <dbReference type="ARBA" id="ARBA00036292"/>
    </source>
</evidence>
<dbReference type="Proteomes" id="UP000472263">
    <property type="component" value="Chromosome 11"/>
</dbReference>
<reference evidence="40" key="1">
    <citation type="submission" date="2019-06" db="EMBL/GenBank/DDBJ databases">
        <authorList>
            <consortium name="Wellcome Sanger Institute Data Sharing"/>
        </authorList>
    </citation>
    <scope>NUCLEOTIDE SEQUENCE [LARGE SCALE GENOMIC DNA]</scope>
</reference>
<feature type="disulfide bond" evidence="38">
    <location>
        <begin position="128"/>
        <end position="269"/>
    </location>
</feature>